<dbReference type="Proteomes" id="UP000250043">
    <property type="component" value="Unassembled WGS sequence"/>
</dbReference>
<protein>
    <submittedName>
        <fullName evidence="2">Uncharacterized protein</fullName>
    </submittedName>
</protein>
<sequence>MNTSTTHRLPTLVLVLSDLSSDPWPPVLRYAICFRTTRFRIHRSGCETHLSNFRIRMSRFLTSILRYLIYTWVGPLCLKSWLGIHSTPTMRYSVATCRAYQRLYHPNIHRSYIAPGYMSVS</sequence>
<keyword evidence="1" id="KW-0812">Transmembrane</keyword>
<keyword evidence="3" id="KW-1185">Reference proteome</keyword>
<reference evidence="2 3" key="1">
    <citation type="submission" date="2016-07" db="EMBL/GenBank/DDBJ databases">
        <title>Draft genome of the white-rot fungus Obba rivulosa 3A-2.</title>
        <authorList>
            <consortium name="DOE Joint Genome Institute"/>
            <person name="Miettinen O."/>
            <person name="Riley R."/>
            <person name="Acob R."/>
            <person name="Barry K."/>
            <person name="Cullen D."/>
            <person name="De Vries R."/>
            <person name="Hainaut M."/>
            <person name="Hatakka A."/>
            <person name="Henrissat B."/>
            <person name="Hilden K."/>
            <person name="Kuo R."/>
            <person name="Labutti K."/>
            <person name="Lipzen A."/>
            <person name="Makela M.R."/>
            <person name="Sandor L."/>
            <person name="Spatafora J.W."/>
            <person name="Grigoriev I.V."/>
            <person name="Hibbett D.S."/>
        </authorList>
    </citation>
    <scope>NUCLEOTIDE SEQUENCE [LARGE SCALE GENOMIC DNA]</scope>
    <source>
        <strain evidence="2 3">3A-2</strain>
    </source>
</reference>
<dbReference type="EMBL" id="KV722334">
    <property type="protein sequence ID" value="OCH95662.1"/>
    <property type="molecule type" value="Genomic_DNA"/>
</dbReference>
<accession>A0A8E2J7V3</accession>
<keyword evidence="1" id="KW-0472">Membrane</keyword>
<gene>
    <name evidence="2" type="ORF">OBBRIDRAFT_496407</name>
</gene>
<proteinExistence type="predicted"/>
<dbReference type="AlphaFoldDB" id="A0A8E2J7V3"/>
<name>A0A8E2J7V3_9APHY</name>
<feature type="transmembrane region" description="Helical" evidence="1">
    <location>
        <begin position="64"/>
        <end position="84"/>
    </location>
</feature>
<evidence type="ECO:0000256" key="1">
    <source>
        <dbReference type="SAM" id="Phobius"/>
    </source>
</evidence>
<evidence type="ECO:0000313" key="3">
    <source>
        <dbReference type="Proteomes" id="UP000250043"/>
    </source>
</evidence>
<keyword evidence="1" id="KW-1133">Transmembrane helix</keyword>
<organism evidence="2 3">
    <name type="scientific">Obba rivulosa</name>
    <dbReference type="NCBI Taxonomy" id="1052685"/>
    <lineage>
        <taxon>Eukaryota</taxon>
        <taxon>Fungi</taxon>
        <taxon>Dikarya</taxon>
        <taxon>Basidiomycota</taxon>
        <taxon>Agaricomycotina</taxon>
        <taxon>Agaricomycetes</taxon>
        <taxon>Polyporales</taxon>
        <taxon>Gelatoporiaceae</taxon>
        <taxon>Obba</taxon>
    </lineage>
</organism>
<evidence type="ECO:0000313" key="2">
    <source>
        <dbReference type="EMBL" id="OCH95662.1"/>
    </source>
</evidence>